<sequence>MFSDVKWIAEHLREPPANIGSYTGGSSTRNYVKGRLENCARTHPACQTSNPWVPTRLLEVTTMGPAIRLRVVPTGAWTEKKRYISLSHQWGANPTATPQLTKKTYDAYQDRIPMGRLPRKYIDAIQAAQQLGVQYLWIDSLCIIQDDKKDWERESAQMHRVYRHGFCNLSAASARSDDEGLFYDRDAVWLKPHVVIPGNNMKSLQITQYDCDSKWFVSLDNEPLYGRGWVCQERRLSTRNISYARHLVYFECASEMSSEISGGPAGGVQGQTIRNKRKEEPLFSLRSLGISESRASHDAWRRIVENYSACELTVPTDKLAAIAGVARVFHETIGSTYVAGMWTDNLLQALAWERSMPSLRRFPRPRYSEYIAPSWSWMSFHGPVGYFPTEDSQHAYADCEEVRTVPYGIDPFGRVRSGTLRLRCYAIPLVLAKRDKFGNSHYSRESAVLTAVGKYIPRSSPDIVAECWLNDDPMEESPREEYGTAAAGPRYYAVPLFSELGSVTSRTPFLLLEPRTPIWGLYRRVGVGNLHVVRPGERYVGSSSDDDEDRIVGDMPAICQKGRTLGVPLSICRSLANMVAASDQADIPAHERTDDGRCLITIV</sequence>
<accession>A0AAW0R3Y8</accession>
<protein>
    <recommendedName>
        <fullName evidence="1">Heterokaryon incompatibility domain-containing protein</fullName>
    </recommendedName>
</protein>
<name>A0AAW0R3Y8_9PEZI</name>
<evidence type="ECO:0000313" key="2">
    <source>
        <dbReference type="EMBL" id="KAK8123642.1"/>
    </source>
</evidence>
<organism evidence="2 3">
    <name type="scientific">Apiospora kogelbergensis</name>
    <dbReference type="NCBI Taxonomy" id="1337665"/>
    <lineage>
        <taxon>Eukaryota</taxon>
        <taxon>Fungi</taxon>
        <taxon>Dikarya</taxon>
        <taxon>Ascomycota</taxon>
        <taxon>Pezizomycotina</taxon>
        <taxon>Sordariomycetes</taxon>
        <taxon>Xylariomycetidae</taxon>
        <taxon>Amphisphaeriales</taxon>
        <taxon>Apiosporaceae</taxon>
        <taxon>Apiospora</taxon>
    </lineage>
</organism>
<keyword evidence="3" id="KW-1185">Reference proteome</keyword>
<reference evidence="2 3" key="1">
    <citation type="submission" date="2023-01" db="EMBL/GenBank/DDBJ databases">
        <title>Analysis of 21 Apiospora genomes using comparative genomics revels a genus with tremendous synthesis potential of carbohydrate active enzymes and secondary metabolites.</title>
        <authorList>
            <person name="Sorensen T."/>
        </authorList>
    </citation>
    <scope>NUCLEOTIDE SEQUENCE [LARGE SCALE GENOMIC DNA]</scope>
    <source>
        <strain evidence="2 3">CBS 117206</strain>
    </source>
</reference>
<dbReference type="InterPro" id="IPR010730">
    <property type="entry name" value="HET"/>
</dbReference>
<evidence type="ECO:0000313" key="3">
    <source>
        <dbReference type="Proteomes" id="UP001392437"/>
    </source>
</evidence>
<evidence type="ECO:0000259" key="1">
    <source>
        <dbReference type="Pfam" id="PF06985"/>
    </source>
</evidence>
<dbReference type="EMBL" id="JAQQWP010000003">
    <property type="protein sequence ID" value="KAK8123642.1"/>
    <property type="molecule type" value="Genomic_DNA"/>
</dbReference>
<dbReference type="PANTHER" id="PTHR33112:SF8">
    <property type="entry name" value="HETEROKARYON INCOMPATIBILITY DOMAIN-CONTAINING PROTEIN"/>
    <property type="match status" value="1"/>
</dbReference>
<dbReference type="Pfam" id="PF06985">
    <property type="entry name" value="HET"/>
    <property type="match status" value="1"/>
</dbReference>
<proteinExistence type="predicted"/>
<dbReference type="Proteomes" id="UP001392437">
    <property type="component" value="Unassembled WGS sequence"/>
</dbReference>
<dbReference type="AlphaFoldDB" id="A0AAW0R3Y8"/>
<feature type="domain" description="Heterokaryon incompatibility" evidence="1">
    <location>
        <begin position="83"/>
        <end position="233"/>
    </location>
</feature>
<dbReference type="PANTHER" id="PTHR33112">
    <property type="entry name" value="DOMAIN PROTEIN, PUTATIVE-RELATED"/>
    <property type="match status" value="1"/>
</dbReference>
<comment type="caution">
    <text evidence="2">The sequence shown here is derived from an EMBL/GenBank/DDBJ whole genome shotgun (WGS) entry which is preliminary data.</text>
</comment>
<gene>
    <name evidence="2" type="ORF">PG999_003560</name>
</gene>